<dbReference type="InterPro" id="IPR036249">
    <property type="entry name" value="Thioredoxin-like_sf"/>
</dbReference>
<proteinExistence type="predicted"/>
<dbReference type="EMBL" id="BMOV01000003">
    <property type="protein sequence ID" value="GGO10048.1"/>
    <property type="molecule type" value="Genomic_DNA"/>
</dbReference>
<dbReference type="CDD" id="cd00570">
    <property type="entry name" value="GST_N_family"/>
    <property type="match status" value="1"/>
</dbReference>
<dbReference type="SFLD" id="SFLDG00358">
    <property type="entry name" value="Main_(cytGST)"/>
    <property type="match status" value="1"/>
</dbReference>
<dbReference type="SFLD" id="SFLDS00019">
    <property type="entry name" value="Glutathione_Transferase_(cytos"/>
    <property type="match status" value="1"/>
</dbReference>
<dbReference type="SUPFAM" id="SSF47616">
    <property type="entry name" value="GST C-terminal domain-like"/>
    <property type="match status" value="1"/>
</dbReference>
<dbReference type="InterPro" id="IPR040079">
    <property type="entry name" value="Glutathione_S-Trfase"/>
</dbReference>
<dbReference type="InterPro" id="IPR004046">
    <property type="entry name" value="GST_C"/>
</dbReference>
<name>A0ABQ2LC65_9PROT</name>
<organism evidence="3 4">
    <name type="scientific">Iodidimonas muriae</name>
    <dbReference type="NCBI Taxonomy" id="261467"/>
    <lineage>
        <taxon>Bacteria</taxon>
        <taxon>Pseudomonadati</taxon>
        <taxon>Pseudomonadota</taxon>
        <taxon>Alphaproteobacteria</taxon>
        <taxon>Iodidimonadales</taxon>
        <taxon>Iodidimonadaceae</taxon>
        <taxon>Iodidimonas</taxon>
    </lineage>
</organism>
<dbReference type="Pfam" id="PF00043">
    <property type="entry name" value="GST_C"/>
    <property type="match status" value="1"/>
</dbReference>
<dbReference type="InterPro" id="IPR004045">
    <property type="entry name" value="Glutathione_S-Trfase_N"/>
</dbReference>
<evidence type="ECO:0008006" key="5">
    <source>
        <dbReference type="Google" id="ProtNLM"/>
    </source>
</evidence>
<reference evidence="4" key="1">
    <citation type="journal article" date="2019" name="Int. J. Syst. Evol. Microbiol.">
        <title>The Global Catalogue of Microorganisms (GCM) 10K type strain sequencing project: providing services to taxonomists for standard genome sequencing and annotation.</title>
        <authorList>
            <consortium name="The Broad Institute Genomics Platform"/>
            <consortium name="The Broad Institute Genome Sequencing Center for Infectious Disease"/>
            <person name="Wu L."/>
            <person name="Ma J."/>
        </authorList>
    </citation>
    <scope>NUCLEOTIDE SEQUENCE [LARGE SCALE GENOMIC DNA]</scope>
    <source>
        <strain evidence="4">JCM 17843</strain>
    </source>
</reference>
<dbReference type="PANTHER" id="PTHR44051">
    <property type="entry name" value="GLUTATHIONE S-TRANSFERASE-RELATED"/>
    <property type="match status" value="1"/>
</dbReference>
<dbReference type="PANTHER" id="PTHR44051:SF8">
    <property type="entry name" value="GLUTATHIONE S-TRANSFERASE GSTA"/>
    <property type="match status" value="1"/>
</dbReference>
<dbReference type="RefSeq" id="WP_188873632.1">
    <property type="nucleotide sequence ID" value="NZ_BMOV01000003.1"/>
</dbReference>
<comment type="caution">
    <text evidence="3">The sequence shown here is derived from an EMBL/GenBank/DDBJ whole genome shotgun (WGS) entry which is preliminary data.</text>
</comment>
<dbReference type="PROSITE" id="PS50405">
    <property type="entry name" value="GST_CTER"/>
    <property type="match status" value="1"/>
</dbReference>
<dbReference type="InterPro" id="IPR036282">
    <property type="entry name" value="Glutathione-S-Trfase_C_sf"/>
</dbReference>
<dbReference type="InterPro" id="IPR010987">
    <property type="entry name" value="Glutathione-S-Trfase_C-like"/>
</dbReference>
<evidence type="ECO:0000259" key="1">
    <source>
        <dbReference type="PROSITE" id="PS50404"/>
    </source>
</evidence>
<protein>
    <recommendedName>
        <fullName evidence="5">Glutathione S-transferase family protein</fullName>
    </recommendedName>
</protein>
<dbReference type="Gene3D" id="3.40.30.10">
    <property type="entry name" value="Glutaredoxin"/>
    <property type="match status" value="1"/>
</dbReference>
<dbReference type="SUPFAM" id="SSF52833">
    <property type="entry name" value="Thioredoxin-like"/>
    <property type="match status" value="1"/>
</dbReference>
<feature type="domain" description="GST N-terminal" evidence="1">
    <location>
        <begin position="15"/>
        <end position="96"/>
    </location>
</feature>
<evidence type="ECO:0000313" key="3">
    <source>
        <dbReference type="EMBL" id="GGO10048.1"/>
    </source>
</evidence>
<gene>
    <name evidence="3" type="ORF">GCM10007972_12300</name>
</gene>
<dbReference type="Pfam" id="PF13409">
    <property type="entry name" value="GST_N_2"/>
    <property type="match status" value="1"/>
</dbReference>
<accession>A0ABQ2LC65</accession>
<feature type="domain" description="GST C-terminal" evidence="2">
    <location>
        <begin position="101"/>
        <end position="248"/>
    </location>
</feature>
<keyword evidence="4" id="KW-1185">Reference proteome</keyword>
<dbReference type="Gene3D" id="1.20.1050.10">
    <property type="match status" value="1"/>
</dbReference>
<sequence>MPIIEPENHLVRELRGVHLFHSPFSNCSQRTRLILAEKKIPWESHVINLMEFEHLTPDYQGIHPKGVVPALVHDGTVVIESHDIIQYLDDHFLGPKLMPTTHHEKNLVFPWMELGDDLQISIKTLTYEKLFRDKFPPTQEKFAYYAAHQRNPNLVDFYRRYLEGFDPDDLAGYEATVGDFLQRIDKQLERTVWLAGPQISLADFSAVVNVHRASKLGFNLNDYPYLEHWYNRIQARPSFDTAITAYVP</sequence>
<dbReference type="Proteomes" id="UP000602381">
    <property type="component" value="Unassembled WGS sequence"/>
</dbReference>
<evidence type="ECO:0000259" key="2">
    <source>
        <dbReference type="PROSITE" id="PS50405"/>
    </source>
</evidence>
<dbReference type="PROSITE" id="PS50404">
    <property type="entry name" value="GST_NTER"/>
    <property type="match status" value="1"/>
</dbReference>
<evidence type="ECO:0000313" key="4">
    <source>
        <dbReference type="Proteomes" id="UP000602381"/>
    </source>
</evidence>